<feature type="domain" description="HTH cro/C1-type" evidence="2">
    <location>
        <begin position="18"/>
        <end position="72"/>
    </location>
</feature>
<proteinExistence type="predicted"/>
<name>V4NB76_9CAUL</name>
<feature type="compositionally biased region" description="Polar residues" evidence="1">
    <location>
        <begin position="77"/>
        <end position="88"/>
    </location>
</feature>
<sequence length="95" mass="10493">MTLLTDVHPLPVQLGHALRALRLSKNLKLEELSRLSGVGIATLSHLENGNRDPKLSTITRILQALRSDLYDLVASLSAHNQRPAQPDTSPYDLDM</sequence>
<dbReference type="Gene3D" id="1.10.260.40">
    <property type="entry name" value="lambda repressor-like DNA-binding domains"/>
    <property type="match status" value="1"/>
</dbReference>
<dbReference type="OrthoDB" id="9815697at2"/>
<protein>
    <recommendedName>
        <fullName evidence="2">HTH cro/C1-type domain-containing protein</fullName>
    </recommendedName>
</protein>
<feature type="region of interest" description="Disordered" evidence="1">
    <location>
        <begin position="76"/>
        <end position="95"/>
    </location>
</feature>
<dbReference type="Pfam" id="PF01381">
    <property type="entry name" value="HTH_3"/>
    <property type="match status" value="1"/>
</dbReference>
<dbReference type="SUPFAM" id="SSF47413">
    <property type="entry name" value="lambda repressor-like DNA-binding domains"/>
    <property type="match status" value="1"/>
</dbReference>
<dbReference type="AlphaFoldDB" id="V4NB76"/>
<accession>V4NB76</accession>
<gene>
    <name evidence="3" type="ORF">ABENE_22840</name>
</gene>
<dbReference type="RefSeq" id="WP_018084139.1">
    <property type="nucleotide sequence ID" value="NZ_AQWM01000067.1"/>
</dbReference>
<dbReference type="InterPro" id="IPR001387">
    <property type="entry name" value="Cro/C1-type_HTH"/>
</dbReference>
<dbReference type="PATRIC" id="fig|1121022.4.peg.4677"/>
<evidence type="ECO:0000313" key="4">
    <source>
        <dbReference type="Proteomes" id="UP000017837"/>
    </source>
</evidence>
<dbReference type="Proteomes" id="UP000017837">
    <property type="component" value="Unassembled WGS sequence"/>
</dbReference>
<dbReference type="eggNOG" id="COG1396">
    <property type="taxonomic scope" value="Bacteria"/>
</dbReference>
<dbReference type="SMART" id="SM00530">
    <property type="entry name" value="HTH_XRE"/>
    <property type="match status" value="1"/>
</dbReference>
<evidence type="ECO:0000256" key="1">
    <source>
        <dbReference type="SAM" id="MobiDB-lite"/>
    </source>
</evidence>
<dbReference type="EMBL" id="AWGB01000108">
    <property type="protein sequence ID" value="ESQ79147.1"/>
    <property type="molecule type" value="Genomic_DNA"/>
</dbReference>
<dbReference type="CDD" id="cd00093">
    <property type="entry name" value="HTH_XRE"/>
    <property type="match status" value="1"/>
</dbReference>
<dbReference type="PROSITE" id="PS50943">
    <property type="entry name" value="HTH_CROC1"/>
    <property type="match status" value="1"/>
</dbReference>
<reference evidence="3 4" key="1">
    <citation type="journal article" date="2014" name="Nature">
        <title>Sequential evolution of bacterial morphology by co-option of a developmental regulator.</title>
        <authorList>
            <person name="Jiang C."/>
            <person name="Brown P.J."/>
            <person name="Ducret A."/>
            <person name="Brun Y.V."/>
        </authorList>
    </citation>
    <scope>NUCLEOTIDE SEQUENCE [LARGE SCALE GENOMIC DNA]</scope>
    <source>
        <strain evidence="3 4">DSM 16100</strain>
    </source>
</reference>
<evidence type="ECO:0000259" key="2">
    <source>
        <dbReference type="PROSITE" id="PS50943"/>
    </source>
</evidence>
<keyword evidence="4" id="KW-1185">Reference proteome</keyword>
<evidence type="ECO:0000313" key="3">
    <source>
        <dbReference type="EMBL" id="ESQ79147.1"/>
    </source>
</evidence>
<dbReference type="GO" id="GO:0003677">
    <property type="term" value="F:DNA binding"/>
    <property type="evidence" value="ECO:0007669"/>
    <property type="project" value="InterPro"/>
</dbReference>
<comment type="caution">
    <text evidence="3">The sequence shown here is derived from an EMBL/GenBank/DDBJ whole genome shotgun (WGS) entry which is preliminary data.</text>
</comment>
<dbReference type="InterPro" id="IPR010982">
    <property type="entry name" value="Lambda_DNA-bd_dom_sf"/>
</dbReference>
<organism evidence="3 4">
    <name type="scientific">Asticcacaulis benevestitus DSM 16100 = ATCC BAA-896</name>
    <dbReference type="NCBI Taxonomy" id="1121022"/>
    <lineage>
        <taxon>Bacteria</taxon>
        <taxon>Pseudomonadati</taxon>
        <taxon>Pseudomonadota</taxon>
        <taxon>Alphaproteobacteria</taxon>
        <taxon>Caulobacterales</taxon>
        <taxon>Caulobacteraceae</taxon>
        <taxon>Asticcacaulis</taxon>
    </lineage>
</organism>
<dbReference type="STRING" id="1121022.GCA_000376105_04465"/>